<keyword evidence="3" id="KW-0378">Hydrolase</keyword>
<keyword evidence="1" id="KW-0732">Signal</keyword>
<dbReference type="EMBL" id="CP036267">
    <property type="protein sequence ID" value="QDT35101.1"/>
    <property type="molecule type" value="Genomic_DNA"/>
</dbReference>
<organism evidence="3 4">
    <name type="scientific">Thalassoglobus polymorphus</name>
    <dbReference type="NCBI Taxonomy" id="2527994"/>
    <lineage>
        <taxon>Bacteria</taxon>
        <taxon>Pseudomonadati</taxon>
        <taxon>Planctomycetota</taxon>
        <taxon>Planctomycetia</taxon>
        <taxon>Planctomycetales</taxon>
        <taxon>Planctomycetaceae</taxon>
        <taxon>Thalassoglobus</taxon>
    </lineage>
</organism>
<dbReference type="Gene3D" id="2.30.40.10">
    <property type="entry name" value="Urease, subunit C, domain 1"/>
    <property type="match status" value="1"/>
</dbReference>
<dbReference type="InterPro" id="IPR013108">
    <property type="entry name" value="Amidohydro_3"/>
</dbReference>
<dbReference type="PANTHER" id="PTHR22642:SF2">
    <property type="entry name" value="PROTEIN LONG AFTER FAR-RED 3"/>
    <property type="match status" value="1"/>
</dbReference>
<reference evidence="3 4" key="1">
    <citation type="submission" date="2019-02" db="EMBL/GenBank/DDBJ databases">
        <title>Deep-cultivation of Planctomycetes and their phenomic and genomic characterization uncovers novel biology.</title>
        <authorList>
            <person name="Wiegand S."/>
            <person name="Jogler M."/>
            <person name="Boedeker C."/>
            <person name="Pinto D."/>
            <person name="Vollmers J."/>
            <person name="Rivas-Marin E."/>
            <person name="Kohn T."/>
            <person name="Peeters S.H."/>
            <person name="Heuer A."/>
            <person name="Rast P."/>
            <person name="Oberbeckmann S."/>
            <person name="Bunk B."/>
            <person name="Jeske O."/>
            <person name="Meyerdierks A."/>
            <person name="Storesund J.E."/>
            <person name="Kallscheuer N."/>
            <person name="Luecker S."/>
            <person name="Lage O.M."/>
            <person name="Pohl T."/>
            <person name="Merkel B.J."/>
            <person name="Hornburger P."/>
            <person name="Mueller R.-W."/>
            <person name="Bruemmer F."/>
            <person name="Labrenz M."/>
            <person name="Spormann A.M."/>
            <person name="Op den Camp H."/>
            <person name="Overmann J."/>
            <person name="Amann R."/>
            <person name="Jetten M.S.M."/>
            <person name="Mascher T."/>
            <person name="Medema M.H."/>
            <person name="Devos D.P."/>
            <person name="Kaster A.-K."/>
            <person name="Ovreas L."/>
            <person name="Rohde M."/>
            <person name="Galperin M.Y."/>
            <person name="Jogler C."/>
        </authorList>
    </citation>
    <scope>NUCLEOTIDE SEQUENCE [LARGE SCALE GENOMIC DNA]</scope>
    <source>
        <strain evidence="3 4">Mal48</strain>
    </source>
</reference>
<name>A0A517QTY9_9PLAN</name>
<accession>A0A517QTY9</accession>
<evidence type="ECO:0000313" key="4">
    <source>
        <dbReference type="Proteomes" id="UP000315724"/>
    </source>
</evidence>
<dbReference type="InterPro" id="IPR011059">
    <property type="entry name" value="Metal-dep_hydrolase_composite"/>
</dbReference>
<sequence length="572" mass="64030" precursor="true">MNQICLSLSLFLVSCLPVYAAAPDIVFVNGKIVTVDDDFSIAEAFAIEDDRIVGVGSNADILKLKTETSKVVDLQGRTVLPGLIDSHVHPTGASMFEFDHPVPVMETMDDVLQYIRERTQVVEKGKWISLSQVFITRLREQRYPTRAELDEAAPDHPVYFRTGPDAALNSLALAANKIDKEFKVPEGNGAIVERDESGEPTGVIRKAGSLVKRGETGEKKPTDIDRKNRLKELLADYNKVGLTSISDRNTSASGMGLYQELKGAGELTCRVYAYRAFSASGTSESIADRMKRLADDPLHAYNNMLWSRGIKLFLDGGMLTGSAYMREPWGVSEIYSITDPNYRGTKYIEADRLYEIAKLALENDLQITAHSVGDGAVHALVDAYERVNSDDFPVRDGRPCITHCNFMSADAIDRMAKIGIVADLQPAWLLLDGATLQKQFGDKRTEYFQPYQTLFQKNVVVGGGSDHMQKIGGLRSVNPYNPFLGMWITLTRQPRWTDQPLHPEQRINREQAIRLYTINNAYLTFEEKEKGSLESGKLADFIILKQDILECRVEEIKEIEVKETWLGGKRVY</sequence>
<dbReference type="CDD" id="cd01300">
    <property type="entry name" value="YtcJ_like"/>
    <property type="match status" value="1"/>
</dbReference>
<evidence type="ECO:0000313" key="3">
    <source>
        <dbReference type="EMBL" id="QDT35101.1"/>
    </source>
</evidence>
<dbReference type="RefSeq" id="WP_197441869.1">
    <property type="nucleotide sequence ID" value="NZ_CP036267.1"/>
</dbReference>
<feature type="domain" description="Amidohydrolase 3" evidence="2">
    <location>
        <begin position="70"/>
        <end position="572"/>
    </location>
</feature>
<dbReference type="InterPro" id="IPR033932">
    <property type="entry name" value="YtcJ-like"/>
</dbReference>
<protein>
    <submittedName>
        <fullName evidence="3">N-substituted formamide deformylase</fullName>
        <ecNumber evidence="3">3.5.1.91</ecNumber>
    </submittedName>
</protein>
<dbReference type="InterPro" id="IPR032466">
    <property type="entry name" value="Metal_Hydrolase"/>
</dbReference>
<dbReference type="EC" id="3.5.1.91" evidence="3"/>
<dbReference type="SUPFAM" id="SSF51338">
    <property type="entry name" value="Composite domain of metallo-dependent hydrolases"/>
    <property type="match status" value="1"/>
</dbReference>
<dbReference type="Gene3D" id="3.10.310.70">
    <property type="match status" value="1"/>
</dbReference>
<dbReference type="Gene3D" id="3.20.20.140">
    <property type="entry name" value="Metal-dependent hydrolases"/>
    <property type="match status" value="1"/>
</dbReference>
<evidence type="ECO:0000256" key="1">
    <source>
        <dbReference type="SAM" id="SignalP"/>
    </source>
</evidence>
<dbReference type="AlphaFoldDB" id="A0A517QTY9"/>
<dbReference type="Proteomes" id="UP000315724">
    <property type="component" value="Chromosome"/>
</dbReference>
<keyword evidence="4" id="KW-1185">Reference proteome</keyword>
<dbReference type="KEGG" id="tpol:Mal48_43760"/>
<dbReference type="Pfam" id="PF07969">
    <property type="entry name" value="Amidohydro_3"/>
    <property type="match status" value="1"/>
</dbReference>
<proteinExistence type="predicted"/>
<feature type="signal peptide" evidence="1">
    <location>
        <begin position="1"/>
        <end position="20"/>
    </location>
</feature>
<dbReference type="SUPFAM" id="SSF51556">
    <property type="entry name" value="Metallo-dependent hydrolases"/>
    <property type="match status" value="1"/>
</dbReference>
<dbReference type="PANTHER" id="PTHR22642">
    <property type="entry name" value="IMIDAZOLONEPROPIONASE"/>
    <property type="match status" value="1"/>
</dbReference>
<gene>
    <name evidence="3" type="primary">nfdA</name>
    <name evidence="3" type="ORF">Mal48_43760</name>
</gene>
<dbReference type="GO" id="GO:0016810">
    <property type="term" value="F:hydrolase activity, acting on carbon-nitrogen (but not peptide) bonds"/>
    <property type="evidence" value="ECO:0007669"/>
    <property type="project" value="InterPro"/>
</dbReference>
<feature type="chain" id="PRO_5022207454" evidence="1">
    <location>
        <begin position="21"/>
        <end position="572"/>
    </location>
</feature>
<evidence type="ECO:0000259" key="2">
    <source>
        <dbReference type="Pfam" id="PF07969"/>
    </source>
</evidence>